<dbReference type="Pfam" id="PF07676">
    <property type="entry name" value="PD40"/>
    <property type="match status" value="3"/>
</dbReference>
<feature type="domain" description="TolB N-terminal" evidence="2">
    <location>
        <begin position="59"/>
        <end position="160"/>
    </location>
</feature>
<comment type="caution">
    <text evidence="3">The sequence shown here is derived from an EMBL/GenBank/DDBJ whole genome shotgun (WGS) entry which is preliminary data.</text>
</comment>
<dbReference type="InterPro" id="IPR007195">
    <property type="entry name" value="TolB_N"/>
</dbReference>
<name>A0A7V0T7D4_UNCW3</name>
<comment type="similarity">
    <text evidence="1">Belongs to the TolB family.</text>
</comment>
<dbReference type="GO" id="GO:0042597">
    <property type="term" value="C:periplasmic space"/>
    <property type="evidence" value="ECO:0007669"/>
    <property type="project" value="InterPro"/>
</dbReference>
<dbReference type="Gene3D" id="3.40.50.10070">
    <property type="entry name" value="TolB, N-terminal domain"/>
    <property type="match status" value="1"/>
</dbReference>
<evidence type="ECO:0000256" key="1">
    <source>
        <dbReference type="ARBA" id="ARBA00009820"/>
    </source>
</evidence>
<dbReference type="Pfam" id="PF04052">
    <property type="entry name" value="TolB_N"/>
    <property type="match status" value="1"/>
</dbReference>
<sequence length="423" mass="46519">MKPRASHRRAGPGTGLLALFLLTGPLFAESLPPATGESTFTAPAASFADEIWLRLTQTGGRRRLSLVIAPFVARPGLDDSLAPWAREIRQVLDADLRFSTHFTFPEPESGEVFFFETDPAKVDLKGWGTTGAEVLITGHVVPKRGGPALDVNLYDLNTNRRIASKGYPLRPNWRWLAHEAADDIIKLLTGNEGISRTRIAFSRQVEPGRKELAAIDRDGANPVQLTDGGSTKLFPNWSPDGSRIAYCAYSARSLDVHLYDFSRRTTRRITERDGLSTTPAWSPDGKTIAASLTVDARSEICLLDDQGGRMRRLTNSRAIEISPTWSPDGRQIAFVSDRTGAPQVYVMTADGTDIRRLTFEGGYNTSPAWSPQGDLIAFVQRQPDGRHQVCVTNILGDTYVRLTSRGSNEDPSWSPDGLHIAFT</sequence>
<dbReference type="Proteomes" id="UP000885672">
    <property type="component" value="Unassembled WGS sequence"/>
</dbReference>
<proteinExistence type="inferred from homology"/>
<gene>
    <name evidence="3" type="ORF">ENN51_09660</name>
</gene>
<feature type="non-terminal residue" evidence="3">
    <location>
        <position position="423"/>
    </location>
</feature>
<accession>A0A7V0T7D4</accession>
<dbReference type="PANTHER" id="PTHR36842">
    <property type="entry name" value="PROTEIN TOLB HOMOLOG"/>
    <property type="match status" value="1"/>
</dbReference>
<dbReference type="PANTHER" id="PTHR36842:SF1">
    <property type="entry name" value="PROTEIN TOLB"/>
    <property type="match status" value="1"/>
</dbReference>
<dbReference type="SUPFAM" id="SSF52964">
    <property type="entry name" value="TolB, N-terminal domain"/>
    <property type="match status" value="1"/>
</dbReference>
<evidence type="ECO:0000313" key="3">
    <source>
        <dbReference type="EMBL" id="HDR00531.1"/>
    </source>
</evidence>
<dbReference type="Gene3D" id="2.120.10.30">
    <property type="entry name" value="TolB, C-terminal domain"/>
    <property type="match status" value="1"/>
</dbReference>
<dbReference type="InterPro" id="IPR011042">
    <property type="entry name" value="6-blade_b-propeller_TolB-like"/>
</dbReference>
<evidence type="ECO:0000259" key="2">
    <source>
        <dbReference type="Pfam" id="PF04052"/>
    </source>
</evidence>
<dbReference type="GO" id="GO:0015031">
    <property type="term" value="P:protein transport"/>
    <property type="evidence" value="ECO:0007669"/>
    <property type="project" value="InterPro"/>
</dbReference>
<dbReference type="SUPFAM" id="SSF69304">
    <property type="entry name" value="Tricorn protease N-terminal domain"/>
    <property type="match status" value="1"/>
</dbReference>
<dbReference type="EMBL" id="DSBX01000371">
    <property type="protein sequence ID" value="HDR00531.1"/>
    <property type="molecule type" value="Genomic_DNA"/>
</dbReference>
<dbReference type="Pfam" id="PF26549">
    <property type="entry name" value="Tricorn_N"/>
    <property type="match status" value="1"/>
</dbReference>
<dbReference type="InterPro" id="IPR011659">
    <property type="entry name" value="WD40"/>
</dbReference>
<reference evidence="3" key="1">
    <citation type="journal article" date="2020" name="mSystems">
        <title>Genome- and Community-Level Interaction Insights into Carbon Utilization and Element Cycling Functions of Hydrothermarchaeota in Hydrothermal Sediment.</title>
        <authorList>
            <person name="Zhou Z."/>
            <person name="Liu Y."/>
            <person name="Xu W."/>
            <person name="Pan J."/>
            <person name="Luo Z.H."/>
            <person name="Li M."/>
        </authorList>
    </citation>
    <scope>NUCLEOTIDE SEQUENCE [LARGE SCALE GENOMIC DNA]</scope>
    <source>
        <strain evidence="3">SpSt-1182</strain>
    </source>
</reference>
<dbReference type="AlphaFoldDB" id="A0A7V0T7D4"/>
<protein>
    <recommendedName>
        <fullName evidence="2">TolB N-terminal domain-containing protein</fullName>
    </recommendedName>
</protein>
<organism evidence="3">
    <name type="scientific">candidate division WOR-3 bacterium</name>
    <dbReference type="NCBI Taxonomy" id="2052148"/>
    <lineage>
        <taxon>Bacteria</taxon>
        <taxon>Bacteria division WOR-3</taxon>
    </lineage>
</organism>